<accession>A0A9P8UYQ9</accession>
<keyword evidence="4" id="KW-1185">Reference proteome</keyword>
<dbReference type="InterPro" id="IPR046896">
    <property type="entry name" value="Cup1-like_N"/>
</dbReference>
<evidence type="ECO:0000313" key="3">
    <source>
        <dbReference type="EMBL" id="KAH6661016.1"/>
    </source>
</evidence>
<sequence length="391" mass="44361">MPLQIPHAHPNTALHLYRHILREATYLPPLARPWTFEHVKSRFRHCQHAEHPERYMKVAHRQLRFLRAANAGHVDRMLRICLLATGRIGKRRRQLSGAYLSKSAPEDLTALENGHHASNNPMRALSLAAWGQPADSKPSNNKPQKHHMPPTAESSWMYKWDLEKVRLLAESQYERQESTSDWVKNNKVRRTVDPRTSVVKENCWGSDLKPTQMTNKLQKHWTSVLASLMPPLPQGEWDALKALASGDAPGTTWTIPPRRPVAVSFKTNNSLSAARPGMASWDWEQYATTPIRKLERKNSRRIKALSGSPKGQSHHDEPPIGVRAFKPRSLKRGIYSMVWQASPVVKEKPRGAKPKWSITWGAPVQPAPSKPRSSDMKVFQGIDNNGKLIIS</sequence>
<gene>
    <name evidence="3" type="ORF">BKA67DRAFT_654160</name>
</gene>
<dbReference type="Pfam" id="PF20263">
    <property type="entry name" value="LYRM2-like"/>
    <property type="match status" value="1"/>
</dbReference>
<dbReference type="RefSeq" id="XP_045965147.1">
    <property type="nucleotide sequence ID" value="XM_046106509.1"/>
</dbReference>
<dbReference type="EMBL" id="JAGPXC010000001">
    <property type="protein sequence ID" value="KAH6661016.1"/>
    <property type="molecule type" value="Genomic_DNA"/>
</dbReference>
<feature type="region of interest" description="Disordered" evidence="1">
    <location>
        <begin position="129"/>
        <end position="152"/>
    </location>
</feature>
<dbReference type="AlphaFoldDB" id="A0A9P8UYQ9"/>
<feature type="domain" description="LYR motif-containing protein Cup1-like N-terminal" evidence="2">
    <location>
        <begin position="16"/>
        <end position="95"/>
    </location>
</feature>
<name>A0A9P8UYQ9_9PEZI</name>
<dbReference type="CDD" id="cd20273">
    <property type="entry name" value="Complex1_LYR_unchar"/>
    <property type="match status" value="1"/>
</dbReference>
<dbReference type="Proteomes" id="UP000758603">
    <property type="component" value="Unassembled WGS sequence"/>
</dbReference>
<dbReference type="OrthoDB" id="5521299at2759"/>
<comment type="caution">
    <text evidence="3">The sequence shown here is derived from an EMBL/GenBank/DDBJ whole genome shotgun (WGS) entry which is preliminary data.</text>
</comment>
<reference evidence="3" key="1">
    <citation type="journal article" date="2021" name="Nat. Commun.">
        <title>Genetic determinants of endophytism in the Arabidopsis root mycobiome.</title>
        <authorList>
            <person name="Mesny F."/>
            <person name="Miyauchi S."/>
            <person name="Thiergart T."/>
            <person name="Pickel B."/>
            <person name="Atanasova L."/>
            <person name="Karlsson M."/>
            <person name="Huettel B."/>
            <person name="Barry K.W."/>
            <person name="Haridas S."/>
            <person name="Chen C."/>
            <person name="Bauer D."/>
            <person name="Andreopoulos W."/>
            <person name="Pangilinan J."/>
            <person name="LaButti K."/>
            <person name="Riley R."/>
            <person name="Lipzen A."/>
            <person name="Clum A."/>
            <person name="Drula E."/>
            <person name="Henrissat B."/>
            <person name="Kohler A."/>
            <person name="Grigoriev I.V."/>
            <person name="Martin F.M."/>
            <person name="Hacquard S."/>
        </authorList>
    </citation>
    <scope>NUCLEOTIDE SEQUENCE</scope>
    <source>
        <strain evidence="3">MPI-SDFR-AT-0073</strain>
    </source>
</reference>
<proteinExistence type="predicted"/>
<organism evidence="3 4">
    <name type="scientific">Truncatella angustata</name>
    <dbReference type="NCBI Taxonomy" id="152316"/>
    <lineage>
        <taxon>Eukaryota</taxon>
        <taxon>Fungi</taxon>
        <taxon>Dikarya</taxon>
        <taxon>Ascomycota</taxon>
        <taxon>Pezizomycotina</taxon>
        <taxon>Sordariomycetes</taxon>
        <taxon>Xylariomycetidae</taxon>
        <taxon>Amphisphaeriales</taxon>
        <taxon>Sporocadaceae</taxon>
        <taxon>Truncatella</taxon>
    </lineage>
</organism>
<evidence type="ECO:0000313" key="4">
    <source>
        <dbReference type="Proteomes" id="UP000758603"/>
    </source>
</evidence>
<evidence type="ECO:0000259" key="2">
    <source>
        <dbReference type="Pfam" id="PF20263"/>
    </source>
</evidence>
<dbReference type="GeneID" id="70135400"/>
<feature type="region of interest" description="Disordered" evidence="1">
    <location>
        <begin position="356"/>
        <end position="378"/>
    </location>
</feature>
<protein>
    <recommendedName>
        <fullName evidence="2">LYR motif-containing protein Cup1-like N-terminal domain-containing protein</fullName>
    </recommendedName>
</protein>
<evidence type="ECO:0000256" key="1">
    <source>
        <dbReference type="SAM" id="MobiDB-lite"/>
    </source>
</evidence>